<gene>
    <name evidence="1" type="ORF">LCGC14_2990710</name>
</gene>
<comment type="caution">
    <text evidence="1">The sequence shown here is derived from an EMBL/GenBank/DDBJ whole genome shotgun (WGS) entry which is preliminary data.</text>
</comment>
<evidence type="ECO:0000313" key="1">
    <source>
        <dbReference type="EMBL" id="KKK63791.1"/>
    </source>
</evidence>
<dbReference type="EMBL" id="LAZR01061330">
    <property type="protein sequence ID" value="KKK63791.1"/>
    <property type="molecule type" value="Genomic_DNA"/>
</dbReference>
<feature type="non-terminal residue" evidence="1">
    <location>
        <position position="1"/>
    </location>
</feature>
<dbReference type="AlphaFoldDB" id="A0A0F8ZV42"/>
<reference evidence="1" key="1">
    <citation type="journal article" date="2015" name="Nature">
        <title>Complex archaea that bridge the gap between prokaryotes and eukaryotes.</title>
        <authorList>
            <person name="Spang A."/>
            <person name="Saw J.H."/>
            <person name="Jorgensen S.L."/>
            <person name="Zaremba-Niedzwiedzka K."/>
            <person name="Martijn J."/>
            <person name="Lind A.E."/>
            <person name="van Eijk R."/>
            <person name="Schleper C."/>
            <person name="Guy L."/>
            <person name="Ettema T.J."/>
        </authorList>
    </citation>
    <scope>NUCLEOTIDE SEQUENCE</scope>
</reference>
<protein>
    <submittedName>
        <fullName evidence="1">Uncharacterized protein</fullName>
    </submittedName>
</protein>
<sequence length="131" mass="15505">TPYLKETADQRVEVAADVRWKDDKGSHKTNVKAQSRDLTPKRLLIEGFDLIKKRMQLAEQAKEESNKEYEDEDLLPETIKWALFDIDSQYFHVDSLIKYEFNGTRRGLRIRWDLEDGSYEFDPYAGKLFEI</sequence>
<accession>A0A0F8ZV42</accession>
<organism evidence="1">
    <name type="scientific">marine sediment metagenome</name>
    <dbReference type="NCBI Taxonomy" id="412755"/>
    <lineage>
        <taxon>unclassified sequences</taxon>
        <taxon>metagenomes</taxon>
        <taxon>ecological metagenomes</taxon>
    </lineage>
</organism>
<name>A0A0F8ZV42_9ZZZZ</name>
<proteinExistence type="predicted"/>